<dbReference type="EMBL" id="VRLW01000001">
    <property type="protein sequence ID" value="KAA1261704.1"/>
    <property type="molecule type" value="Genomic_DNA"/>
</dbReference>
<dbReference type="InterPro" id="IPR001789">
    <property type="entry name" value="Sig_transdc_resp-reg_receiver"/>
</dbReference>
<evidence type="ECO:0000256" key="1">
    <source>
        <dbReference type="PROSITE-ProRule" id="PRU00169"/>
    </source>
</evidence>
<keyword evidence="1" id="KW-0597">Phosphoprotein</keyword>
<dbReference type="RefSeq" id="WP_084422300.1">
    <property type="nucleotide sequence ID" value="NZ_LWSK01000005.1"/>
</dbReference>
<evidence type="ECO:0000259" key="2">
    <source>
        <dbReference type="PROSITE" id="PS50110"/>
    </source>
</evidence>
<dbReference type="SUPFAM" id="SSF52172">
    <property type="entry name" value="CheY-like"/>
    <property type="match status" value="1"/>
</dbReference>
<dbReference type="GO" id="GO:0000160">
    <property type="term" value="P:phosphorelay signal transduction system"/>
    <property type="evidence" value="ECO:0007669"/>
    <property type="project" value="InterPro"/>
</dbReference>
<name>A0A5B1CR34_9BACT</name>
<proteinExistence type="predicted"/>
<dbReference type="InterPro" id="IPR052893">
    <property type="entry name" value="TCS_response_regulator"/>
</dbReference>
<organism evidence="3 4">
    <name type="scientific">Rubripirellula obstinata</name>
    <dbReference type="NCBI Taxonomy" id="406547"/>
    <lineage>
        <taxon>Bacteria</taxon>
        <taxon>Pseudomonadati</taxon>
        <taxon>Planctomycetota</taxon>
        <taxon>Planctomycetia</taxon>
        <taxon>Pirellulales</taxon>
        <taxon>Pirellulaceae</taxon>
        <taxon>Rubripirellula</taxon>
    </lineage>
</organism>
<reference evidence="3 4" key="1">
    <citation type="submission" date="2019-08" db="EMBL/GenBank/DDBJ databases">
        <title>Deep-cultivation of Planctomycetes and their phenomic and genomic characterization uncovers novel biology.</title>
        <authorList>
            <person name="Wiegand S."/>
            <person name="Jogler M."/>
            <person name="Boedeker C."/>
            <person name="Pinto D."/>
            <person name="Vollmers J."/>
            <person name="Rivas-Marin E."/>
            <person name="Kohn T."/>
            <person name="Peeters S.H."/>
            <person name="Heuer A."/>
            <person name="Rast P."/>
            <person name="Oberbeckmann S."/>
            <person name="Bunk B."/>
            <person name="Jeske O."/>
            <person name="Meyerdierks A."/>
            <person name="Storesund J.E."/>
            <person name="Kallscheuer N."/>
            <person name="Luecker S."/>
            <person name="Lage O.M."/>
            <person name="Pohl T."/>
            <person name="Merkel B.J."/>
            <person name="Hornburger P."/>
            <person name="Mueller R.-W."/>
            <person name="Bruemmer F."/>
            <person name="Labrenz M."/>
            <person name="Spormann A.M."/>
            <person name="Op Den Camp H."/>
            <person name="Overmann J."/>
            <person name="Amann R."/>
            <person name="Jetten M.S.M."/>
            <person name="Mascher T."/>
            <person name="Medema M.H."/>
            <person name="Devos D.P."/>
            <person name="Kaster A.-K."/>
            <person name="Ovreas L."/>
            <person name="Rohde M."/>
            <person name="Galperin M.Y."/>
            <person name="Jogler C."/>
        </authorList>
    </citation>
    <scope>NUCLEOTIDE SEQUENCE [LARGE SCALE GENOMIC DNA]</scope>
    <source>
        <strain evidence="3 4">LF1</strain>
    </source>
</reference>
<evidence type="ECO:0000313" key="3">
    <source>
        <dbReference type="EMBL" id="KAA1261704.1"/>
    </source>
</evidence>
<dbReference type="SMART" id="SM00448">
    <property type="entry name" value="REC"/>
    <property type="match status" value="1"/>
</dbReference>
<dbReference type="Pfam" id="PF00072">
    <property type="entry name" value="Response_reg"/>
    <property type="match status" value="1"/>
</dbReference>
<keyword evidence="4" id="KW-1185">Reference proteome</keyword>
<feature type="modified residue" description="4-aspartylphosphate" evidence="1">
    <location>
        <position position="58"/>
    </location>
</feature>
<evidence type="ECO:0000313" key="4">
    <source>
        <dbReference type="Proteomes" id="UP000322699"/>
    </source>
</evidence>
<accession>A0A5B1CR34</accession>
<protein>
    <submittedName>
        <fullName evidence="3">Response regulator rcp1</fullName>
    </submittedName>
</protein>
<sequence>MTLKTVLLVEDSPDDQFMGKEMFRRAIKDVEVVCVFDGSEALERLAEEDFRPDVILLDINMPRMNGLQFLQNYGRKNDPTIPPVVVMLTSSEQASDKAESMAYACVKHYFVKPLQKSNIEAIVEMLDAIDG</sequence>
<feature type="domain" description="Response regulatory" evidence="2">
    <location>
        <begin position="5"/>
        <end position="127"/>
    </location>
</feature>
<comment type="caution">
    <text evidence="3">The sequence shown here is derived from an EMBL/GenBank/DDBJ whole genome shotgun (WGS) entry which is preliminary data.</text>
</comment>
<dbReference type="InterPro" id="IPR011006">
    <property type="entry name" value="CheY-like_superfamily"/>
</dbReference>
<dbReference type="PROSITE" id="PS50110">
    <property type="entry name" value="RESPONSE_REGULATORY"/>
    <property type="match status" value="1"/>
</dbReference>
<dbReference type="OrthoDB" id="9786548at2"/>
<dbReference type="Gene3D" id="3.40.50.2300">
    <property type="match status" value="1"/>
</dbReference>
<dbReference type="Proteomes" id="UP000322699">
    <property type="component" value="Unassembled WGS sequence"/>
</dbReference>
<gene>
    <name evidence="3" type="primary">rcp1_3</name>
    <name evidence="3" type="ORF">LF1_42590</name>
</gene>
<dbReference type="AlphaFoldDB" id="A0A5B1CR34"/>
<dbReference type="PANTHER" id="PTHR44520:SF2">
    <property type="entry name" value="RESPONSE REGULATOR RCP1"/>
    <property type="match status" value="1"/>
</dbReference>
<dbReference type="PANTHER" id="PTHR44520">
    <property type="entry name" value="RESPONSE REGULATOR RCP1-RELATED"/>
    <property type="match status" value="1"/>
</dbReference>